<dbReference type="GO" id="GO:0006412">
    <property type="term" value="P:translation"/>
    <property type="evidence" value="ECO:0007669"/>
    <property type="project" value="InterPro"/>
</dbReference>
<dbReference type="HAMAP" id="MF_01325_B">
    <property type="entry name" value="Ribosomal_uL3_B"/>
    <property type="match status" value="1"/>
</dbReference>
<keyword evidence="3" id="KW-0809">Transit peptide</keyword>
<protein>
    <recommendedName>
        <fullName evidence="7">Large ribosomal subunit protein uL3m</fullName>
    </recommendedName>
</protein>
<dbReference type="SUPFAM" id="SSF50447">
    <property type="entry name" value="Translation proteins"/>
    <property type="match status" value="1"/>
</dbReference>
<dbReference type="Gene3D" id="2.40.30.10">
    <property type="entry name" value="Translation factors"/>
    <property type="match status" value="1"/>
</dbReference>
<comment type="subcellular location">
    <subcellularLocation>
        <location evidence="1">Mitochondrion</location>
    </subcellularLocation>
</comment>
<name>A0A167FVR4_9ASCO</name>
<dbReference type="EMBL" id="CP014503">
    <property type="protein sequence ID" value="ANB15759.1"/>
    <property type="molecule type" value="Genomic_DNA"/>
</dbReference>
<dbReference type="NCBIfam" id="TIGR03625">
    <property type="entry name" value="L3_bact"/>
    <property type="match status" value="1"/>
</dbReference>
<dbReference type="OrthoDB" id="274683at2759"/>
<sequence>MNLFTSAVARVLGTAKLSVASVASISRPLTITRLYSAKLTARSVIDTYQSEAPILYDSPQAAHRRRLIRRRPGLIAIKRGMVPYYEEDGTHYPCTVLEVDRVQVTDIKTKDKHGYYAVQLGIGNRKYSRVTRPMLGHFARSKVAPKSFVCEFQVKNEQGLLPLGTELTADHFVPGQYVDLKSRSKGKGFQGVMKRWGFKGLGASHGVSKAHRSAGSTGQNQDPGRTFPGKKMAGRMGFDYNTIQNALVVKVDAEKGLILIKGPVSGANGRYVRIADAIKKPFPNVPWPLNKSTEVEV</sequence>
<dbReference type="GO" id="GO:0005762">
    <property type="term" value="C:mitochondrial large ribosomal subunit"/>
    <property type="evidence" value="ECO:0007669"/>
    <property type="project" value="EnsemblFungi"/>
</dbReference>
<dbReference type="AlphaFoldDB" id="A0A167FVR4"/>
<dbReference type="Proteomes" id="UP000189580">
    <property type="component" value="Chromosome b"/>
</dbReference>
<keyword evidence="10" id="KW-1185">Reference proteome</keyword>
<evidence type="ECO:0000313" key="9">
    <source>
        <dbReference type="EMBL" id="ANB15759.1"/>
    </source>
</evidence>
<evidence type="ECO:0000313" key="10">
    <source>
        <dbReference type="Proteomes" id="UP000189580"/>
    </source>
</evidence>
<dbReference type="GO" id="GO:0003735">
    <property type="term" value="F:structural constituent of ribosome"/>
    <property type="evidence" value="ECO:0007669"/>
    <property type="project" value="EnsemblFungi"/>
</dbReference>
<dbReference type="PROSITE" id="PS00474">
    <property type="entry name" value="RIBOSOMAL_L3"/>
    <property type="match status" value="1"/>
</dbReference>
<evidence type="ECO:0000256" key="8">
    <source>
        <dbReference type="RuleBase" id="RU003905"/>
    </source>
</evidence>
<comment type="similarity">
    <text evidence="2 8">Belongs to the universal ribosomal protein uL3 family.</text>
</comment>
<proteinExistence type="inferred from homology"/>
<dbReference type="InterPro" id="IPR019926">
    <property type="entry name" value="Ribosomal_uL3_CS"/>
</dbReference>
<reference evidence="9 10" key="1">
    <citation type="submission" date="2016-02" db="EMBL/GenBank/DDBJ databases">
        <title>Complete genome sequence and transcriptome regulation of the pentose utilising yeast Sugiyamaella lignohabitans.</title>
        <authorList>
            <person name="Bellasio M."/>
            <person name="Peymann A."/>
            <person name="Valli M."/>
            <person name="Sipitzky M."/>
            <person name="Graf A."/>
            <person name="Sauer M."/>
            <person name="Marx H."/>
            <person name="Mattanovich D."/>
        </authorList>
    </citation>
    <scope>NUCLEOTIDE SEQUENCE [LARGE SCALE GENOMIC DNA]</scope>
    <source>
        <strain evidence="9 10">CBS 10342</strain>
    </source>
</reference>
<evidence type="ECO:0000256" key="2">
    <source>
        <dbReference type="ARBA" id="ARBA00006540"/>
    </source>
</evidence>
<evidence type="ECO:0000256" key="1">
    <source>
        <dbReference type="ARBA" id="ARBA00004173"/>
    </source>
</evidence>
<dbReference type="Pfam" id="PF00297">
    <property type="entry name" value="Ribosomal_L3"/>
    <property type="match status" value="1"/>
</dbReference>
<dbReference type="InterPro" id="IPR009000">
    <property type="entry name" value="Transl_B-barrel_sf"/>
</dbReference>
<dbReference type="PANTHER" id="PTHR11229:SF8">
    <property type="entry name" value="LARGE RIBOSOMAL SUBUNIT PROTEIN UL3M"/>
    <property type="match status" value="1"/>
</dbReference>
<keyword evidence="6 8" id="KW-0687">Ribonucleoprotein</keyword>
<gene>
    <name evidence="9" type="primary">MRPL9</name>
    <name evidence="9" type="ORF">AWJ20_3403</name>
</gene>
<dbReference type="KEGG" id="slb:AWJ20_3403"/>
<dbReference type="InterPro" id="IPR000597">
    <property type="entry name" value="Ribosomal_uL3"/>
</dbReference>
<dbReference type="FunFam" id="2.40.30.10:FF:000004">
    <property type="entry name" value="50S ribosomal protein L3"/>
    <property type="match status" value="1"/>
</dbReference>
<keyword evidence="4 8" id="KW-0689">Ribosomal protein</keyword>
<dbReference type="PANTHER" id="PTHR11229">
    <property type="entry name" value="50S RIBOSOMAL PROTEIN L3"/>
    <property type="match status" value="1"/>
</dbReference>
<evidence type="ECO:0000256" key="4">
    <source>
        <dbReference type="ARBA" id="ARBA00022980"/>
    </source>
</evidence>
<evidence type="ECO:0000256" key="3">
    <source>
        <dbReference type="ARBA" id="ARBA00022946"/>
    </source>
</evidence>
<dbReference type="Gene3D" id="3.30.160.810">
    <property type="match status" value="1"/>
</dbReference>
<organism evidence="9 10">
    <name type="scientific">Sugiyamaella lignohabitans</name>
    <dbReference type="NCBI Taxonomy" id="796027"/>
    <lineage>
        <taxon>Eukaryota</taxon>
        <taxon>Fungi</taxon>
        <taxon>Dikarya</taxon>
        <taxon>Ascomycota</taxon>
        <taxon>Saccharomycotina</taxon>
        <taxon>Dipodascomycetes</taxon>
        <taxon>Dipodascales</taxon>
        <taxon>Trichomonascaceae</taxon>
        <taxon>Sugiyamaella</taxon>
    </lineage>
</organism>
<dbReference type="RefSeq" id="XP_018738236.1">
    <property type="nucleotide sequence ID" value="XM_018880415.1"/>
</dbReference>
<evidence type="ECO:0000256" key="5">
    <source>
        <dbReference type="ARBA" id="ARBA00023128"/>
    </source>
</evidence>
<dbReference type="FunFam" id="3.30.160.810:FF:000001">
    <property type="entry name" value="50S ribosomal protein L3"/>
    <property type="match status" value="1"/>
</dbReference>
<evidence type="ECO:0000256" key="7">
    <source>
        <dbReference type="ARBA" id="ARBA00035209"/>
    </source>
</evidence>
<keyword evidence="5" id="KW-0496">Mitochondrion</keyword>
<evidence type="ECO:0000256" key="6">
    <source>
        <dbReference type="ARBA" id="ARBA00023274"/>
    </source>
</evidence>
<dbReference type="InterPro" id="IPR019927">
    <property type="entry name" value="Ribosomal_uL3_bac/org-type"/>
</dbReference>
<accession>A0A167FVR4</accession>
<dbReference type="GeneID" id="30035422"/>